<dbReference type="Pfam" id="PF01042">
    <property type="entry name" value="Ribonuc_L-PSP"/>
    <property type="match status" value="1"/>
</dbReference>
<name>A0ABV8ZY25_9NEIS</name>
<gene>
    <name evidence="2" type="ORF">ACFO0R_18865</name>
</gene>
<comment type="caution">
    <text evidence="2">The sequence shown here is derived from an EMBL/GenBank/DDBJ whole genome shotgun (WGS) entry which is preliminary data.</text>
</comment>
<reference evidence="3" key="1">
    <citation type="journal article" date="2019" name="Int. J. Syst. Evol. Microbiol.">
        <title>The Global Catalogue of Microorganisms (GCM) 10K type strain sequencing project: providing services to taxonomists for standard genome sequencing and annotation.</title>
        <authorList>
            <consortium name="The Broad Institute Genomics Platform"/>
            <consortium name="The Broad Institute Genome Sequencing Center for Infectious Disease"/>
            <person name="Wu L."/>
            <person name="Ma J."/>
        </authorList>
    </citation>
    <scope>NUCLEOTIDE SEQUENCE [LARGE SCALE GENOMIC DNA]</scope>
    <source>
        <strain evidence="3">CGMCC 4.7608</strain>
    </source>
</reference>
<dbReference type="InterPro" id="IPR006175">
    <property type="entry name" value="YjgF/YER057c/UK114"/>
</dbReference>
<proteinExistence type="inferred from homology"/>
<dbReference type="EC" id="3.5.-.-" evidence="2"/>
<sequence length="138" mass="14029">MSKAVPFRLSNPAGLYDPAPNGYSHLASVDAGSRMLLVAGQGGENAAGELADGFEAQVSQALANLRTALAAGGADLAHVAKLTVLIVDHSEARLHAFGALLSAAWGALPTPACTLIPVPRLALDGMLFEIEATAFLPG</sequence>
<dbReference type="SUPFAM" id="SSF55298">
    <property type="entry name" value="YjgF-like"/>
    <property type="match status" value="1"/>
</dbReference>
<protein>
    <submittedName>
        <fullName evidence="2">RidA family protein</fullName>
        <ecNumber evidence="2">3.5.-.-</ecNumber>
    </submittedName>
</protein>
<organism evidence="2 3">
    <name type="scientific">Chromobacterium aquaticum</name>
    <dbReference type="NCBI Taxonomy" id="467180"/>
    <lineage>
        <taxon>Bacteria</taxon>
        <taxon>Pseudomonadati</taxon>
        <taxon>Pseudomonadota</taxon>
        <taxon>Betaproteobacteria</taxon>
        <taxon>Neisseriales</taxon>
        <taxon>Chromobacteriaceae</taxon>
        <taxon>Chromobacterium</taxon>
    </lineage>
</organism>
<dbReference type="EMBL" id="JBHSEK010000015">
    <property type="protein sequence ID" value="MFC4491676.1"/>
    <property type="molecule type" value="Genomic_DNA"/>
</dbReference>
<dbReference type="Gene3D" id="3.30.1330.40">
    <property type="entry name" value="RutC-like"/>
    <property type="match status" value="1"/>
</dbReference>
<evidence type="ECO:0000256" key="1">
    <source>
        <dbReference type="ARBA" id="ARBA00010552"/>
    </source>
</evidence>
<comment type="similarity">
    <text evidence="1">Belongs to the RutC family.</text>
</comment>
<dbReference type="GO" id="GO:0016787">
    <property type="term" value="F:hydrolase activity"/>
    <property type="evidence" value="ECO:0007669"/>
    <property type="project" value="UniProtKB-KW"/>
</dbReference>
<dbReference type="Proteomes" id="UP001595999">
    <property type="component" value="Unassembled WGS sequence"/>
</dbReference>
<keyword evidence="2" id="KW-0378">Hydrolase</keyword>
<evidence type="ECO:0000313" key="2">
    <source>
        <dbReference type="EMBL" id="MFC4491676.1"/>
    </source>
</evidence>
<dbReference type="PANTHER" id="PTHR11803:SF58">
    <property type="entry name" value="PROTEIN HMF1-RELATED"/>
    <property type="match status" value="1"/>
</dbReference>
<keyword evidence="3" id="KW-1185">Reference proteome</keyword>
<dbReference type="PANTHER" id="PTHR11803">
    <property type="entry name" value="2-IMINOBUTANOATE/2-IMINOPROPANOATE DEAMINASE RIDA"/>
    <property type="match status" value="1"/>
</dbReference>
<accession>A0ABV8ZY25</accession>
<evidence type="ECO:0000313" key="3">
    <source>
        <dbReference type="Proteomes" id="UP001595999"/>
    </source>
</evidence>
<dbReference type="InterPro" id="IPR035959">
    <property type="entry name" value="RutC-like_sf"/>
</dbReference>
<dbReference type="RefSeq" id="WP_048407837.1">
    <property type="nucleotide sequence ID" value="NZ_JAJOHW010000215.1"/>
</dbReference>